<accession>W6ZFT4</accession>
<dbReference type="Proteomes" id="UP000054032">
    <property type="component" value="Unassembled WGS sequence"/>
</dbReference>
<protein>
    <submittedName>
        <fullName evidence="2">Uncharacterized protein</fullName>
    </submittedName>
</protein>
<sequence>MPSQKTLSSSSFSGRTSSNVTNHGTNNEARPRTARNTRHRADRVVQGNHWCTREASINDVNSNPYHYSNKDGSYYYSNSNVDQGSKYFNDGKGGAWYIPPPK</sequence>
<dbReference type="KEGG" id="bor:COCMIDRAFT_86373"/>
<feature type="compositionally biased region" description="Polar residues" evidence="1">
    <location>
        <begin position="19"/>
        <end position="28"/>
    </location>
</feature>
<dbReference type="HOGENOM" id="CLU_162857_0_0_1"/>
<dbReference type="EMBL" id="KI963938">
    <property type="protein sequence ID" value="EUC48738.1"/>
    <property type="molecule type" value="Genomic_DNA"/>
</dbReference>
<dbReference type="GeneID" id="19126843"/>
<feature type="region of interest" description="Disordered" evidence="1">
    <location>
        <begin position="1"/>
        <end position="48"/>
    </location>
</feature>
<keyword evidence="3" id="KW-1185">Reference proteome</keyword>
<evidence type="ECO:0000256" key="1">
    <source>
        <dbReference type="SAM" id="MobiDB-lite"/>
    </source>
</evidence>
<dbReference type="RefSeq" id="XP_007684759.1">
    <property type="nucleotide sequence ID" value="XM_007686569.1"/>
</dbReference>
<evidence type="ECO:0000313" key="3">
    <source>
        <dbReference type="Proteomes" id="UP000054032"/>
    </source>
</evidence>
<name>W6ZFT4_COCMI</name>
<reference evidence="2 3" key="1">
    <citation type="journal article" date="2013" name="PLoS Genet.">
        <title>Comparative genome structure, secondary metabolite, and effector coding capacity across Cochliobolus pathogens.</title>
        <authorList>
            <person name="Condon B.J."/>
            <person name="Leng Y."/>
            <person name="Wu D."/>
            <person name="Bushley K.E."/>
            <person name="Ohm R.A."/>
            <person name="Otillar R."/>
            <person name="Martin J."/>
            <person name="Schackwitz W."/>
            <person name="Grimwood J."/>
            <person name="MohdZainudin N."/>
            <person name="Xue C."/>
            <person name="Wang R."/>
            <person name="Manning V.A."/>
            <person name="Dhillon B."/>
            <person name="Tu Z.J."/>
            <person name="Steffenson B.J."/>
            <person name="Salamov A."/>
            <person name="Sun H."/>
            <person name="Lowry S."/>
            <person name="LaButti K."/>
            <person name="Han J."/>
            <person name="Copeland A."/>
            <person name="Lindquist E."/>
            <person name="Barry K."/>
            <person name="Schmutz J."/>
            <person name="Baker S.E."/>
            <person name="Ciuffetti L.M."/>
            <person name="Grigoriev I.V."/>
            <person name="Zhong S."/>
            <person name="Turgeon B.G."/>
        </authorList>
    </citation>
    <scope>NUCLEOTIDE SEQUENCE [LARGE SCALE GENOMIC DNA]</scope>
    <source>
        <strain evidence="2 3">ATCC 44560</strain>
    </source>
</reference>
<evidence type="ECO:0000313" key="2">
    <source>
        <dbReference type="EMBL" id="EUC48738.1"/>
    </source>
</evidence>
<feature type="compositionally biased region" description="Low complexity" evidence="1">
    <location>
        <begin position="8"/>
        <end position="18"/>
    </location>
</feature>
<organism evidence="2 3">
    <name type="scientific">Bipolaris oryzae ATCC 44560</name>
    <dbReference type="NCBI Taxonomy" id="930090"/>
    <lineage>
        <taxon>Eukaryota</taxon>
        <taxon>Fungi</taxon>
        <taxon>Dikarya</taxon>
        <taxon>Ascomycota</taxon>
        <taxon>Pezizomycotina</taxon>
        <taxon>Dothideomycetes</taxon>
        <taxon>Pleosporomycetidae</taxon>
        <taxon>Pleosporales</taxon>
        <taxon>Pleosporineae</taxon>
        <taxon>Pleosporaceae</taxon>
        <taxon>Bipolaris</taxon>
    </lineage>
</organism>
<gene>
    <name evidence="2" type="ORF">COCMIDRAFT_86373</name>
</gene>
<dbReference type="AlphaFoldDB" id="W6ZFT4"/>
<dbReference type="OrthoDB" id="5415522at2759"/>
<feature type="compositionally biased region" description="Basic residues" evidence="1">
    <location>
        <begin position="32"/>
        <end position="41"/>
    </location>
</feature>
<proteinExistence type="predicted"/>